<dbReference type="InterPro" id="IPR036388">
    <property type="entry name" value="WH-like_DNA-bd_sf"/>
</dbReference>
<dbReference type="InterPro" id="IPR000944">
    <property type="entry name" value="Tscrpt_reg_Rrf2"/>
</dbReference>
<dbReference type="PANTHER" id="PTHR33221:SF5">
    <property type="entry name" value="HTH-TYPE TRANSCRIPTIONAL REGULATOR ISCR"/>
    <property type="match status" value="1"/>
</dbReference>
<dbReference type="NCBIfam" id="TIGR00738">
    <property type="entry name" value="rrf2_super"/>
    <property type="match status" value="1"/>
</dbReference>
<reference evidence="2 3" key="1">
    <citation type="submission" date="2015-09" db="EMBL/GenBank/DDBJ databases">
        <authorList>
            <consortium name="Pathogen Informatics"/>
        </authorList>
    </citation>
    <scope>NUCLEOTIDE SEQUENCE [LARGE SCALE GENOMIC DNA]</scope>
    <source>
        <strain evidence="2 3">2789STDY5834841</strain>
    </source>
</reference>
<dbReference type="Proteomes" id="UP000095787">
    <property type="component" value="Unassembled WGS sequence"/>
</dbReference>
<dbReference type="GO" id="GO:0003700">
    <property type="term" value="F:DNA-binding transcription factor activity"/>
    <property type="evidence" value="ECO:0007669"/>
    <property type="project" value="TreeGrafter"/>
</dbReference>
<dbReference type="PROSITE" id="PS51197">
    <property type="entry name" value="HTH_RRF2_2"/>
    <property type="match status" value="1"/>
</dbReference>
<dbReference type="RefSeq" id="WP_055159146.1">
    <property type="nucleotide sequence ID" value="NZ_CYZO01000024.1"/>
</dbReference>
<protein>
    <submittedName>
        <fullName evidence="2">HTH-type transcriptional regulator iscR</fullName>
    </submittedName>
</protein>
<evidence type="ECO:0000256" key="1">
    <source>
        <dbReference type="ARBA" id="ARBA00023125"/>
    </source>
</evidence>
<dbReference type="SUPFAM" id="SSF46785">
    <property type="entry name" value="Winged helix' DNA-binding domain"/>
    <property type="match status" value="1"/>
</dbReference>
<dbReference type="GO" id="GO:0003677">
    <property type="term" value="F:DNA binding"/>
    <property type="evidence" value="ECO:0007669"/>
    <property type="project" value="UniProtKB-KW"/>
</dbReference>
<dbReference type="Gene3D" id="1.10.10.10">
    <property type="entry name" value="Winged helix-like DNA-binding domain superfamily/Winged helix DNA-binding domain"/>
    <property type="match status" value="1"/>
</dbReference>
<accession>A0A174D4U1</accession>
<keyword evidence="1" id="KW-0238">DNA-binding</keyword>
<dbReference type="GO" id="GO:0005829">
    <property type="term" value="C:cytosol"/>
    <property type="evidence" value="ECO:0007669"/>
    <property type="project" value="TreeGrafter"/>
</dbReference>
<evidence type="ECO:0000313" key="2">
    <source>
        <dbReference type="EMBL" id="CUO19309.1"/>
    </source>
</evidence>
<name>A0A174D4U1_9FIRM</name>
<proteinExistence type="predicted"/>
<dbReference type="EMBL" id="CYZO01000024">
    <property type="protein sequence ID" value="CUO19309.1"/>
    <property type="molecule type" value="Genomic_DNA"/>
</dbReference>
<organism evidence="2 3">
    <name type="scientific">[Ruminococcus] torques</name>
    <dbReference type="NCBI Taxonomy" id="33039"/>
    <lineage>
        <taxon>Bacteria</taxon>
        <taxon>Bacillati</taxon>
        <taxon>Bacillota</taxon>
        <taxon>Clostridia</taxon>
        <taxon>Lachnospirales</taxon>
        <taxon>Lachnospiraceae</taxon>
        <taxon>Mediterraneibacter</taxon>
    </lineage>
</organism>
<sequence>MLISTKGRYALRVMIDLAQNKESGHVAMKIVASRQGISLKYLERILPVLTKNGLIEGVHGKGGGYRLCREPKEYKVGEILRLTEGNLAPVSCLECNAPVCERKDQCHTIGMWTDFHKMINDYFDGITLEDLMHRNTELSEDEK</sequence>
<gene>
    <name evidence="2" type="primary">iscR</name>
    <name evidence="2" type="ORF">ERS852456_01863</name>
</gene>
<evidence type="ECO:0000313" key="3">
    <source>
        <dbReference type="Proteomes" id="UP000095787"/>
    </source>
</evidence>
<dbReference type="AlphaFoldDB" id="A0A174D4U1"/>
<dbReference type="Pfam" id="PF02082">
    <property type="entry name" value="Rrf2"/>
    <property type="match status" value="1"/>
</dbReference>
<dbReference type="InterPro" id="IPR036390">
    <property type="entry name" value="WH_DNA-bd_sf"/>
</dbReference>
<dbReference type="PANTHER" id="PTHR33221">
    <property type="entry name" value="WINGED HELIX-TURN-HELIX TRANSCRIPTIONAL REGULATOR, RRF2 FAMILY"/>
    <property type="match status" value="1"/>
</dbReference>